<evidence type="ECO:0000313" key="2">
    <source>
        <dbReference type="Proteomes" id="UP001549110"/>
    </source>
</evidence>
<evidence type="ECO:0000313" key="1">
    <source>
        <dbReference type="EMBL" id="MET3526300.1"/>
    </source>
</evidence>
<dbReference type="Proteomes" id="UP001549110">
    <property type="component" value="Unassembled WGS sequence"/>
</dbReference>
<gene>
    <name evidence="1" type="ORF">ABID41_001395</name>
</gene>
<keyword evidence="2" id="KW-1185">Reference proteome</keyword>
<reference evidence="1 2" key="1">
    <citation type="submission" date="2024-06" db="EMBL/GenBank/DDBJ databases">
        <title>Genomic Encyclopedia of Type Strains, Phase IV (KMG-IV): sequencing the most valuable type-strain genomes for metagenomic binning, comparative biology and taxonomic classification.</title>
        <authorList>
            <person name="Goeker M."/>
        </authorList>
    </citation>
    <scope>NUCLEOTIDE SEQUENCE [LARGE SCALE GENOMIC DNA]</scope>
    <source>
        <strain evidence="1 2">DSM 17809</strain>
    </source>
</reference>
<dbReference type="RefSeq" id="WP_331930363.1">
    <property type="nucleotide sequence ID" value="NZ_JBEPLU010000001.1"/>
</dbReference>
<sequence length="70" mass="7718">MSDRLAYVLNPSAVDADGIVPLSGVGFPRDSVFSYDASLADSLEGAWRNGDRERLAELWSSADEIWERSQ</sequence>
<proteinExistence type="predicted"/>
<name>A0ABV2EGY7_9CAUL</name>
<accession>A0ABV2EGY7</accession>
<protein>
    <submittedName>
        <fullName evidence="1">Uncharacterized protein</fullName>
    </submittedName>
</protein>
<dbReference type="EMBL" id="JBEPLU010000001">
    <property type="protein sequence ID" value="MET3526300.1"/>
    <property type="molecule type" value="Genomic_DNA"/>
</dbReference>
<comment type="caution">
    <text evidence="1">The sequence shown here is derived from an EMBL/GenBank/DDBJ whole genome shotgun (WGS) entry which is preliminary data.</text>
</comment>
<organism evidence="1 2">
    <name type="scientific">Phenylobacterium koreense</name>
    <dbReference type="NCBI Taxonomy" id="266125"/>
    <lineage>
        <taxon>Bacteria</taxon>
        <taxon>Pseudomonadati</taxon>
        <taxon>Pseudomonadota</taxon>
        <taxon>Alphaproteobacteria</taxon>
        <taxon>Caulobacterales</taxon>
        <taxon>Caulobacteraceae</taxon>
        <taxon>Phenylobacterium</taxon>
    </lineage>
</organism>